<gene>
    <name evidence="1" type="ORF">BaRGS_00022836</name>
</gene>
<comment type="caution">
    <text evidence="1">The sequence shown here is derived from an EMBL/GenBank/DDBJ whole genome shotgun (WGS) entry which is preliminary data.</text>
</comment>
<evidence type="ECO:0000313" key="2">
    <source>
        <dbReference type="Proteomes" id="UP001519460"/>
    </source>
</evidence>
<organism evidence="1 2">
    <name type="scientific">Batillaria attramentaria</name>
    <dbReference type="NCBI Taxonomy" id="370345"/>
    <lineage>
        <taxon>Eukaryota</taxon>
        <taxon>Metazoa</taxon>
        <taxon>Spiralia</taxon>
        <taxon>Lophotrochozoa</taxon>
        <taxon>Mollusca</taxon>
        <taxon>Gastropoda</taxon>
        <taxon>Caenogastropoda</taxon>
        <taxon>Sorbeoconcha</taxon>
        <taxon>Cerithioidea</taxon>
        <taxon>Batillariidae</taxon>
        <taxon>Batillaria</taxon>
    </lineage>
</organism>
<evidence type="ECO:0000313" key="1">
    <source>
        <dbReference type="EMBL" id="KAK7485970.1"/>
    </source>
</evidence>
<name>A0ABD0KFP8_9CAEN</name>
<keyword evidence="2" id="KW-1185">Reference proteome</keyword>
<feature type="non-terminal residue" evidence="1">
    <location>
        <position position="174"/>
    </location>
</feature>
<dbReference type="Proteomes" id="UP001519460">
    <property type="component" value="Unassembled WGS sequence"/>
</dbReference>
<dbReference type="EMBL" id="JACVVK020000186">
    <property type="protein sequence ID" value="KAK7485970.1"/>
    <property type="molecule type" value="Genomic_DNA"/>
</dbReference>
<reference evidence="1 2" key="1">
    <citation type="journal article" date="2023" name="Sci. Data">
        <title>Genome assembly of the Korean intertidal mud-creeper Batillaria attramentaria.</title>
        <authorList>
            <person name="Patra A.K."/>
            <person name="Ho P.T."/>
            <person name="Jun S."/>
            <person name="Lee S.J."/>
            <person name="Kim Y."/>
            <person name="Won Y.J."/>
        </authorList>
    </citation>
    <scope>NUCLEOTIDE SEQUENCE [LARGE SCALE GENOMIC DNA]</scope>
    <source>
        <strain evidence="1">Wonlab-2016</strain>
    </source>
</reference>
<feature type="non-terminal residue" evidence="1">
    <location>
        <position position="1"/>
    </location>
</feature>
<accession>A0ABD0KFP8</accession>
<sequence>EFWKPGRVRVCVRILQGFVLPAHDHLDVFDESQAGSISNQSGREMMKQTQRPQSSFPWFNQHQSAAVAPITSPKFSANGYQGSSTHGKLAANNWRYQTGPRPIRIMHQCLPADPLRGFVGAEGVLLNTGTAVPGSQFQRFRAGRLVPCQALGGFKRFMPPADNSHRTGHKPPRR</sequence>
<protein>
    <submittedName>
        <fullName evidence="1">Uncharacterized protein</fullName>
    </submittedName>
</protein>
<dbReference type="AlphaFoldDB" id="A0ABD0KFP8"/>
<proteinExistence type="predicted"/>